<comment type="subcellular location">
    <subcellularLocation>
        <location evidence="1">Nucleus</location>
    </subcellularLocation>
</comment>
<proteinExistence type="predicted"/>
<reference evidence="7" key="1">
    <citation type="submission" date="2015-06" db="UniProtKB">
        <authorList>
            <consortium name="EnsemblPlants"/>
        </authorList>
    </citation>
    <scope>IDENTIFICATION</scope>
</reference>
<dbReference type="GO" id="GO:0080188">
    <property type="term" value="P:gene silencing by siRNA-directed DNA methylation"/>
    <property type="evidence" value="ECO:0007669"/>
    <property type="project" value="InterPro"/>
</dbReference>
<evidence type="ECO:0000256" key="1">
    <source>
        <dbReference type="ARBA" id="ARBA00004123"/>
    </source>
</evidence>
<evidence type="ECO:0000256" key="5">
    <source>
        <dbReference type="ARBA" id="ARBA00023242"/>
    </source>
</evidence>
<keyword evidence="5" id="KW-0539">Nucleus</keyword>
<evidence type="ECO:0000256" key="4">
    <source>
        <dbReference type="ARBA" id="ARBA00022840"/>
    </source>
</evidence>
<evidence type="ECO:0000313" key="7">
    <source>
        <dbReference type="EnsemblPlants" id="EMT30620"/>
    </source>
</evidence>
<dbReference type="PANTHER" id="PTHR45821:SF7">
    <property type="entry name" value="HELICASE ATP-BINDING DOMAIN-CONTAINING PROTEIN"/>
    <property type="match status" value="1"/>
</dbReference>
<keyword evidence="3" id="KW-0347">Helicase</keyword>
<accession>M8C034</accession>
<dbReference type="InterPro" id="IPR044567">
    <property type="entry name" value="CLSY/DRD1"/>
</dbReference>
<name>M8C034_AEGTA</name>
<sequence length="274" mass="31696">MTEPFEAYLICIYSCSFRRIQCVPGMYYRRKRKPSDPFNNLSLTANTIRSWGCGSVTEEWDSLYAQKLTPEKNKQLMPSEQAGALTRGEKNKRKVDPNSQVDGDFEIVPRKRKRKNEANPAVFDLPSEPYNPVGEDEPMEEENIQEKESDGLEDFWNEYSVALERSKLDTLEEAANEKEVNNVCNHEIQIHEDLGHVCRVRGMIVRRPDTIIDYQWRKVCYLFKIYDDASITLRPFSNICSFVFSQFLANILFSNKQSGPQARVGFPFGVLKLL</sequence>
<dbReference type="PANTHER" id="PTHR45821">
    <property type="entry name" value="SNF2 DOMAIN-CONTAINING PROTEIN CLASSY 2-RELATED"/>
    <property type="match status" value="1"/>
</dbReference>
<evidence type="ECO:0000256" key="2">
    <source>
        <dbReference type="ARBA" id="ARBA00022741"/>
    </source>
</evidence>
<dbReference type="GO" id="GO:0005524">
    <property type="term" value="F:ATP binding"/>
    <property type="evidence" value="ECO:0007669"/>
    <property type="project" value="UniProtKB-KW"/>
</dbReference>
<evidence type="ECO:0000256" key="3">
    <source>
        <dbReference type="ARBA" id="ARBA00022806"/>
    </source>
</evidence>
<protein>
    <submittedName>
        <fullName evidence="7">Uncharacterized protein</fullName>
    </submittedName>
</protein>
<keyword evidence="4" id="KW-0067">ATP-binding</keyword>
<dbReference type="ExpressionAtlas" id="M8C034">
    <property type="expression patterns" value="baseline"/>
</dbReference>
<organism evidence="7">
    <name type="scientific">Aegilops tauschii</name>
    <name type="common">Tausch's goatgrass</name>
    <name type="synonym">Aegilops squarrosa</name>
    <dbReference type="NCBI Taxonomy" id="37682"/>
    <lineage>
        <taxon>Eukaryota</taxon>
        <taxon>Viridiplantae</taxon>
        <taxon>Streptophyta</taxon>
        <taxon>Embryophyta</taxon>
        <taxon>Tracheophyta</taxon>
        <taxon>Spermatophyta</taxon>
        <taxon>Magnoliopsida</taxon>
        <taxon>Liliopsida</taxon>
        <taxon>Poales</taxon>
        <taxon>Poaceae</taxon>
        <taxon>BOP clade</taxon>
        <taxon>Pooideae</taxon>
        <taxon>Triticodae</taxon>
        <taxon>Triticeae</taxon>
        <taxon>Triticinae</taxon>
        <taxon>Aegilops</taxon>
    </lineage>
</organism>
<dbReference type="GO" id="GO:0005634">
    <property type="term" value="C:nucleus"/>
    <property type="evidence" value="ECO:0007669"/>
    <property type="project" value="UniProtKB-SubCell"/>
</dbReference>
<dbReference type="EnsemblPlants" id="EMT30620">
    <property type="protein sequence ID" value="EMT30620"/>
    <property type="gene ID" value="F775_10572"/>
</dbReference>
<dbReference type="AlphaFoldDB" id="M8C034"/>
<feature type="region of interest" description="Disordered" evidence="6">
    <location>
        <begin position="72"/>
        <end position="137"/>
    </location>
</feature>
<keyword evidence="3" id="KW-0378">Hydrolase</keyword>
<dbReference type="GO" id="GO:0004386">
    <property type="term" value="F:helicase activity"/>
    <property type="evidence" value="ECO:0007669"/>
    <property type="project" value="UniProtKB-KW"/>
</dbReference>
<keyword evidence="2" id="KW-0547">Nucleotide-binding</keyword>
<evidence type="ECO:0000256" key="6">
    <source>
        <dbReference type="SAM" id="MobiDB-lite"/>
    </source>
</evidence>